<evidence type="ECO:0000313" key="1">
    <source>
        <dbReference type="EMBL" id="JAH55812.1"/>
    </source>
</evidence>
<reference evidence="1" key="2">
    <citation type="journal article" date="2015" name="Fish Shellfish Immunol.">
        <title>Early steps in the European eel (Anguilla anguilla)-Vibrio vulnificus interaction in the gills: Role of the RtxA13 toxin.</title>
        <authorList>
            <person name="Callol A."/>
            <person name="Pajuelo D."/>
            <person name="Ebbesson L."/>
            <person name="Teles M."/>
            <person name="MacKenzie S."/>
            <person name="Amaro C."/>
        </authorList>
    </citation>
    <scope>NUCLEOTIDE SEQUENCE</scope>
</reference>
<accession>A0A0E9TQU9</accession>
<reference evidence="1" key="1">
    <citation type="submission" date="2014-11" db="EMBL/GenBank/DDBJ databases">
        <authorList>
            <person name="Amaro Gonzalez C."/>
        </authorList>
    </citation>
    <scope>NUCLEOTIDE SEQUENCE</scope>
</reference>
<dbReference type="AlphaFoldDB" id="A0A0E9TQU9"/>
<protein>
    <submittedName>
        <fullName evidence="1">Uncharacterized protein</fullName>
    </submittedName>
</protein>
<sequence length="47" mass="5273">MCKHKKMLTRVCTHTYVEACTHSDRKAHSIMSQVPTVQKGLVISGCQ</sequence>
<proteinExistence type="predicted"/>
<name>A0A0E9TQU9_ANGAN</name>
<organism evidence="1">
    <name type="scientific">Anguilla anguilla</name>
    <name type="common">European freshwater eel</name>
    <name type="synonym">Muraena anguilla</name>
    <dbReference type="NCBI Taxonomy" id="7936"/>
    <lineage>
        <taxon>Eukaryota</taxon>
        <taxon>Metazoa</taxon>
        <taxon>Chordata</taxon>
        <taxon>Craniata</taxon>
        <taxon>Vertebrata</taxon>
        <taxon>Euteleostomi</taxon>
        <taxon>Actinopterygii</taxon>
        <taxon>Neopterygii</taxon>
        <taxon>Teleostei</taxon>
        <taxon>Anguilliformes</taxon>
        <taxon>Anguillidae</taxon>
        <taxon>Anguilla</taxon>
    </lineage>
</organism>
<dbReference type="EMBL" id="GBXM01052765">
    <property type="protein sequence ID" value="JAH55812.1"/>
    <property type="molecule type" value="Transcribed_RNA"/>
</dbReference>